<reference evidence="1 2" key="1">
    <citation type="journal article" date="2016" name="G3 (Bethesda)">
        <title>First Draft Assembly and Annotation of the Genome of a California Endemic Oak Quercus lobata Nee (Fagaceae).</title>
        <authorList>
            <person name="Sork V.L."/>
            <person name="Fitz-Gibbon S.T."/>
            <person name="Puiu D."/>
            <person name="Crepeau M."/>
            <person name="Gugger P.F."/>
            <person name="Sherman R."/>
            <person name="Stevens K."/>
            <person name="Langley C.H."/>
            <person name="Pellegrini M."/>
            <person name="Salzberg S.L."/>
        </authorList>
    </citation>
    <scope>NUCLEOTIDE SEQUENCE [LARGE SCALE GENOMIC DNA]</scope>
    <source>
        <strain evidence="1 2">cv. SW786</strain>
    </source>
</reference>
<dbReference type="AlphaFoldDB" id="A0A7N2RC43"/>
<dbReference type="EnsemblPlants" id="QL10p038579:mrna">
    <property type="protein sequence ID" value="QL10p038579:mrna"/>
    <property type="gene ID" value="QL10p038579"/>
</dbReference>
<dbReference type="InParanoid" id="A0A7N2RC43"/>
<proteinExistence type="predicted"/>
<name>A0A7N2RC43_QUELO</name>
<protein>
    <submittedName>
        <fullName evidence="1">Uncharacterized protein</fullName>
    </submittedName>
</protein>
<dbReference type="Gramene" id="QL10p038579:mrna">
    <property type="protein sequence ID" value="QL10p038579:mrna"/>
    <property type="gene ID" value="QL10p038579"/>
</dbReference>
<reference evidence="1" key="2">
    <citation type="submission" date="2021-01" db="UniProtKB">
        <authorList>
            <consortium name="EnsemblPlants"/>
        </authorList>
    </citation>
    <scope>IDENTIFICATION</scope>
</reference>
<accession>A0A7N2RC43</accession>
<dbReference type="Proteomes" id="UP000594261">
    <property type="component" value="Chromosome 10"/>
</dbReference>
<evidence type="ECO:0000313" key="1">
    <source>
        <dbReference type="EnsemblPlants" id="QL10p038579:mrna"/>
    </source>
</evidence>
<organism evidence="1 2">
    <name type="scientific">Quercus lobata</name>
    <name type="common">Valley oak</name>
    <dbReference type="NCBI Taxonomy" id="97700"/>
    <lineage>
        <taxon>Eukaryota</taxon>
        <taxon>Viridiplantae</taxon>
        <taxon>Streptophyta</taxon>
        <taxon>Embryophyta</taxon>
        <taxon>Tracheophyta</taxon>
        <taxon>Spermatophyta</taxon>
        <taxon>Magnoliopsida</taxon>
        <taxon>eudicotyledons</taxon>
        <taxon>Gunneridae</taxon>
        <taxon>Pentapetalae</taxon>
        <taxon>rosids</taxon>
        <taxon>fabids</taxon>
        <taxon>Fagales</taxon>
        <taxon>Fagaceae</taxon>
        <taxon>Quercus</taxon>
    </lineage>
</organism>
<dbReference type="PANTHER" id="PTHR35118">
    <property type="entry name" value="KINASE FAMILY PROTEIN"/>
    <property type="match status" value="1"/>
</dbReference>
<dbReference type="InterPro" id="IPR011009">
    <property type="entry name" value="Kinase-like_dom_sf"/>
</dbReference>
<dbReference type="SUPFAM" id="SSF56112">
    <property type="entry name" value="Protein kinase-like (PK-like)"/>
    <property type="match status" value="1"/>
</dbReference>
<dbReference type="Gene3D" id="1.10.510.10">
    <property type="entry name" value="Transferase(Phosphotransferase) domain 1"/>
    <property type="match status" value="1"/>
</dbReference>
<dbReference type="OMA" id="FYSIIQW"/>
<dbReference type="PANTHER" id="PTHR35118:SF2">
    <property type="entry name" value="PROTEIN KINASE DOMAIN-CONTAINING PROTEIN"/>
    <property type="match status" value="1"/>
</dbReference>
<dbReference type="EMBL" id="LRBV02000010">
    <property type="status" value="NOT_ANNOTATED_CDS"/>
    <property type="molecule type" value="Genomic_DNA"/>
</dbReference>
<sequence length="898" mass="100566">MFFLCFWCQCWSRSSYLHISVSGLKNALLEVPQRSVIQVLPIFLLVVILWLRDETRFTLLWISWLSESGHCSQQNDLDFYPEQSLDGSFRKFISEDLSSYAMILIIAKYLFSKVLFTMIWTYLQGKAWTEVSGSLALIDGIEGGVVFENRSQKLDVLPIRWYRVLELVKQSANFEKGLLNAGKVTSTHSISGASASSKFVPTSRRVYKGLKDYGRKLVNLELFTQSLEDWVSEKSCADSANEEQFFNSPFLIDELRKLDLALEGVLFQQLFRMPCSPSVTDDLKEDEYLAVEDFLHVVANGLWRTFWRKSGPLPFFVSGPRHPGSKFYTVEKAMSRGRLEELCGLALLSKIGSDLQVHWDQVAEFVLFKPDILSKNELKLSAHSICEALFYGFHILVSRSLSNINTVSSDSVFLVVLDSKYSGVVKFGGDLGKLDLNSANPYHAVAEWVKSYAEVSVSPVDRIWNKLGNVNWGDMGTLQVLLATFYSIVQWNGPPRKSIASLASDHSLRLQKRRIECRPNENENALVPFQQASHQHGEIVELDENDSFLRKQASRLKLTKGEVLLLDDQRQGQKSFQIQGSLVGGNCFLYSAVSLDYPTELLSLYVGAHPSRLEPSWEDMSLWYQVQRQTKVLNILKQQGISSKYLPDIIASGRILHSGPCTKQSPGGRCDHPWCGTPILVTSPIGEPLSSVVDRDGPFSPEEAIRCCRDCLSALRSAAMASVQHGDICPENIICVVDMQGVRNRHLYVPISWGRAVLEDRDGAAINLQFSSSHALQHGKLCPASDAESLVYLLYFVCGGSIQQQDSIESALQWRERSWAKRMIQQQLGEVSALLKAFADYVDSLCGTPYPVDYDIWLKRLNKAVDGSAGRGKMIEEVAVTLRLEDVAESSGTSGGGS</sequence>
<evidence type="ECO:0000313" key="2">
    <source>
        <dbReference type="Proteomes" id="UP000594261"/>
    </source>
</evidence>
<keyword evidence="2" id="KW-1185">Reference proteome</keyword>